<feature type="chain" id="PRO_5002175579" description="Polysaccharide lyase family 14 protein" evidence="1">
    <location>
        <begin position="20"/>
        <end position="287"/>
    </location>
</feature>
<evidence type="ECO:0000313" key="2">
    <source>
        <dbReference type="EMBL" id="KIO19813.1"/>
    </source>
</evidence>
<proteinExistence type="predicted"/>
<reference evidence="3" key="2">
    <citation type="submission" date="2015-01" db="EMBL/GenBank/DDBJ databases">
        <title>Evolutionary Origins and Diversification of the Mycorrhizal Mutualists.</title>
        <authorList>
            <consortium name="DOE Joint Genome Institute"/>
            <consortium name="Mycorrhizal Genomics Consortium"/>
            <person name="Kohler A."/>
            <person name="Kuo A."/>
            <person name="Nagy L.G."/>
            <person name="Floudas D."/>
            <person name="Copeland A."/>
            <person name="Barry K.W."/>
            <person name="Cichocki N."/>
            <person name="Veneault-Fourrey C."/>
            <person name="LaButti K."/>
            <person name="Lindquist E.A."/>
            <person name="Lipzen A."/>
            <person name="Lundell T."/>
            <person name="Morin E."/>
            <person name="Murat C."/>
            <person name="Riley R."/>
            <person name="Ohm R."/>
            <person name="Sun H."/>
            <person name="Tunlid A."/>
            <person name="Henrissat B."/>
            <person name="Grigoriev I.V."/>
            <person name="Hibbett D.S."/>
            <person name="Martin F."/>
        </authorList>
    </citation>
    <scope>NUCLEOTIDE SEQUENCE [LARGE SCALE GENOMIC DNA]</scope>
    <source>
        <strain evidence="3">MUT 4182</strain>
    </source>
</reference>
<feature type="signal peptide" evidence="1">
    <location>
        <begin position="1"/>
        <end position="19"/>
    </location>
</feature>
<keyword evidence="3" id="KW-1185">Reference proteome</keyword>
<dbReference type="AlphaFoldDB" id="A0A0C3KED4"/>
<evidence type="ECO:0008006" key="4">
    <source>
        <dbReference type="Google" id="ProtNLM"/>
    </source>
</evidence>
<dbReference type="EMBL" id="KN823201">
    <property type="protein sequence ID" value="KIO19813.1"/>
    <property type="molecule type" value="Genomic_DNA"/>
</dbReference>
<dbReference type="OrthoDB" id="2310204at2759"/>
<evidence type="ECO:0000256" key="1">
    <source>
        <dbReference type="SAM" id="SignalP"/>
    </source>
</evidence>
<accession>A0A0C3KED4</accession>
<organism evidence="2 3">
    <name type="scientific">Tulasnella calospora MUT 4182</name>
    <dbReference type="NCBI Taxonomy" id="1051891"/>
    <lineage>
        <taxon>Eukaryota</taxon>
        <taxon>Fungi</taxon>
        <taxon>Dikarya</taxon>
        <taxon>Basidiomycota</taxon>
        <taxon>Agaricomycotina</taxon>
        <taxon>Agaricomycetes</taxon>
        <taxon>Cantharellales</taxon>
        <taxon>Tulasnellaceae</taxon>
        <taxon>Tulasnella</taxon>
    </lineage>
</organism>
<dbReference type="HOGENOM" id="CLU_061244_0_0_1"/>
<gene>
    <name evidence="2" type="ORF">M407DRAFT_222116</name>
</gene>
<dbReference type="Proteomes" id="UP000054248">
    <property type="component" value="Unassembled WGS sequence"/>
</dbReference>
<name>A0A0C3KED4_9AGAM</name>
<dbReference type="STRING" id="1051891.A0A0C3KED4"/>
<evidence type="ECO:0000313" key="3">
    <source>
        <dbReference type="Proteomes" id="UP000054248"/>
    </source>
</evidence>
<sequence length="287" mass="30322">MTRAQYFLLTIGLLHHALGRPDTSYHEISKRATVPDLGFYSPLAVDGGNMLTQIPETFPAGQGEPLNVIISGKSDPLILSSSPQDNGGLFNYFLSLSFGTSCGGGINLGDKQSANLGDGQGYVNETVVMRYNYGDPVRGTCNETQLGGNHFRFWRQSGSAANSSAVFLAVSYELSLEQQHDIAVNGYNLGRDWLVGNATSNAFANPNPLSTQASTTASGPAIIPSASYTGSTTANGWTYQTTATYVTGLLQATSAGINHNSTVEEDGRPALDGLVALLTVSITARNE</sequence>
<keyword evidence="1" id="KW-0732">Signal</keyword>
<reference evidence="2 3" key="1">
    <citation type="submission" date="2014-04" db="EMBL/GenBank/DDBJ databases">
        <authorList>
            <consortium name="DOE Joint Genome Institute"/>
            <person name="Kuo A."/>
            <person name="Girlanda M."/>
            <person name="Perotto S."/>
            <person name="Kohler A."/>
            <person name="Nagy L.G."/>
            <person name="Floudas D."/>
            <person name="Copeland A."/>
            <person name="Barry K.W."/>
            <person name="Cichocki N."/>
            <person name="Veneault-Fourrey C."/>
            <person name="LaButti K."/>
            <person name="Lindquist E.A."/>
            <person name="Lipzen A."/>
            <person name="Lundell T."/>
            <person name="Morin E."/>
            <person name="Murat C."/>
            <person name="Sun H."/>
            <person name="Tunlid A."/>
            <person name="Henrissat B."/>
            <person name="Grigoriev I.V."/>
            <person name="Hibbett D.S."/>
            <person name="Martin F."/>
            <person name="Nordberg H.P."/>
            <person name="Cantor M.N."/>
            <person name="Hua S.X."/>
        </authorList>
    </citation>
    <scope>NUCLEOTIDE SEQUENCE [LARGE SCALE GENOMIC DNA]</scope>
    <source>
        <strain evidence="2 3">MUT 4182</strain>
    </source>
</reference>
<protein>
    <recommendedName>
        <fullName evidence="4">Polysaccharide lyase family 14 protein</fullName>
    </recommendedName>
</protein>